<reference evidence="2 3" key="1">
    <citation type="submission" date="2019-11" db="EMBL/GenBank/DDBJ databases">
        <authorList>
            <person name="Dong K."/>
        </authorList>
    </citation>
    <scope>NUCLEOTIDE SEQUENCE [LARGE SCALE GENOMIC DNA]</scope>
    <source>
        <strain evidence="2 3">NBRC 112902</strain>
    </source>
</reference>
<feature type="domain" description="Conserved hypothetical protein CHP03032" evidence="1">
    <location>
        <begin position="27"/>
        <end position="345"/>
    </location>
</feature>
<dbReference type="Pfam" id="PF16261">
    <property type="entry name" value="DUF4915"/>
    <property type="match status" value="1"/>
</dbReference>
<evidence type="ECO:0000313" key="3">
    <source>
        <dbReference type="Proteomes" id="UP000449846"/>
    </source>
</evidence>
<dbReference type="InterPro" id="IPR017481">
    <property type="entry name" value="CHP03032"/>
</dbReference>
<dbReference type="NCBIfam" id="TIGR03032">
    <property type="entry name" value="TIGR03032 family protein"/>
    <property type="match status" value="1"/>
</dbReference>
<comment type="caution">
    <text evidence="2">The sequence shown here is derived from an EMBL/GenBank/DDBJ whole genome shotgun (WGS) entry which is preliminary data.</text>
</comment>
<organism evidence="2 3">
    <name type="scientific">Paracoccus litorisediminis</name>
    <dbReference type="NCBI Taxonomy" id="2006130"/>
    <lineage>
        <taxon>Bacteria</taxon>
        <taxon>Pseudomonadati</taxon>
        <taxon>Pseudomonadota</taxon>
        <taxon>Alphaproteobacteria</taxon>
        <taxon>Rhodobacterales</taxon>
        <taxon>Paracoccaceae</taxon>
        <taxon>Paracoccus</taxon>
    </lineage>
</organism>
<sequence>MSDSSAALADSNTGDRQGPLITFSAGFADWLDAHRAALALTTYQAGRLFFVGRKPDGGIRAHERLIENCQGLWTDGQTLWTSSAFMLWRFQNALAEGEVTPSGADRKFVPAEGRVTGAIDCHDIAMGEVDGAPRPIFVNTLCNCLATFSDTHSFRPLWMPRFISALVAEDRCHLNGLAMEGTRPAWVTAAGRADMTDGWRDQRQSGGVLIDVASGEIAASGLSMPHSPRLHDGQLWLLNSGSGEFGHVDPKDGTFTPLCFCPGFARGLSFVGQYAVIGLSLPRYGGSFSGLALDQMLAGKSTVPRCGLLIVNLRTGAAEHWLRFTHTITELYDVAVLPRTRAAEAVGFRNDEICREIRCQPHDIPLTGHTPIRTEDIR</sequence>
<evidence type="ECO:0000259" key="1">
    <source>
        <dbReference type="Pfam" id="PF16261"/>
    </source>
</evidence>
<dbReference type="Proteomes" id="UP000449846">
    <property type="component" value="Unassembled WGS sequence"/>
</dbReference>
<dbReference type="AlphaFoldDB" id="A0A844HPH1"/>
<evidence type="ECO:0000313" key="2">
    <source>
        <dbReference type="EMBL" id="MTH59532.1"/>
    </source>
</evidence>
<accession>A0A844HPH1</accession>
<dbReference type="RefSeq" id="WP_155039464.1">
    <property type="nucleotide sequence ID" value="NZ_WMIG01000003.1"/>
</dbReference>
<keyword evidence="3" id="KW-1185">Reference proteome</keyword>
<name>A0A844HPH1_9RHOB</name>
<dbReference type="EMBL" id="WMIG01000003">
    <property type="protein sequence ID" value="MTH59532.1"/>
    <property type="molecule type" value="Genomic_DNA"/>
</dbReference>
<dbReference type="OrthoDB" id="238183at2"/>
<proteinExistence type="predicted"/>
<gene>
    <name evidence="2" type="ORF">GL300_09920</name>
</gene>
<protein>
    <submittedName>
        <fullName evidence="2">TIGR03032 family protein</fullName>
    </submittedName>
</protein>